<sequence length="289" mass="32107">MLDARILDVLVQWRRRTPGVPTCNIAAPVVYMRDETVSQLGAPRSRTRVVDRPGARHSRNAECGGHNNPPEFDPRRWRKDPAAAASLLMRFQTPEGENEQERKETSEESDETSVPSACGQSENRVRECGCRLVSQKDRRAEKVERRHGEGGDKENPSRRNLAVTTFLATDLIQPLIFSPQAALWAVHGNGMENWILSASATSYPCPPTPFTLAPVSSPAITLHRRAPLQPEFPPKRRAAAPDSRPVYSQPRWTMSPIQGYGSAGARSRISRTAAGQAVARQRRDFVGRV</sequence>
<dbReference type="AlphaFoldDB" id="A0AAD7AX42"/>
<name>A0AAD7AX42_9AGAR</name>
<evidence type="ECO:0000313" key="2">
    <source>
        <dbReference type="EMBL" id="KAJ7602340.1"/>
    </source>
</evidence>
<accession>A0AAD7AX42</accession>
<feature type="region of interest" description="Disordered" evidence="1">
    <location>
        <begin position="89"/>
        <end position="120"/>
    </location>
</feature>
<evidence type="ECO:0000256" key="1">
    <source>
        <dbReference type="SAM" id="MobiDB-lite"/>
    </source>
</evidence>
<keyword evidence="3" id="KW-1185">Reference proteome</keyword>
<gene>
    <name evidence="2" type="ORF">FB45DRAFT_1015539</name>
</gene>
<comment type="caution">
    <text evidence="2">The sequence shown here is derived from an EMBL/GenBank/DDBJ whole genome shotgun (WGS) entry which is preliminary data.</text>
</comment>
<dbReference type="Proteomes" id="UP001221142">
    <property type="component" value="Unassembled WGS sequence"/>
</dbReference>
<feature type="region of interest" description="Disordered" evidence="1">
    <location>
        <begin position="231"/>
        <end position="251"/>
    </location>
</feature>
<feature type="region of interest" description="Disordered" evidence="1">
    <location>
        <begin position="43"/>
        <end position="77"/>
    </location>
</feature>
<proteinExistence type="predicted"/>
<protein>
    <submittedName>
        <fullName evidence="2">Uncharacterized protein</fullName>
    </submittedName>
</protein>
<evidence type="ECO:0000313" key="3">
    <source>
        <dbReference type="Proteomes" id="UP001221142"/>
    </source>
</evidence>
<dbReference type="EMBL" id="JARKIF010000233">
    <property type="protein sequence ID" value="KAJ7602340.1"/>
    <property type="molecule type" value="Genomic_DNA"/>
</dbReference>
<reference evidence="2" key="1">
    <citation type="submission" date="2023-03" db="EMBL/GenBank/DDBJ databases">
        <title>Massive genome expansion in bonnet fungi (Mycena s.s.) driven by repeated elements and novel gene families across ecological guilds.</title>
        <authorList>
            <consortium name="Lawrence Berkeley National Laboratory"/>
            <person name="Harder C.B."/>
            <person name="Miyauchi S."/>
            <person name="Viragh M."/>
            <person name="Kuo A."/>
            <person name="Thoen E."/>
            <person name="Andreopoulos B."/>
            <person name="Lu D."/>
            <person name="Skrede I."/>
            <person name="Drula E."/>
            <person name="Henrissat B."/>
            <person name="Morin E."/>
            <person name="Kohler A."/>
            <person name="Barry K."/>
            <person name="LaButti K."/>
            <person name="Morin E."/>
            <person name="Salamov A."/>
            <person name="Lipzen A."/>
            <person name="Mereny Z."/>
            <person name="Hegedus B."/>
            <person name="Baldrian P."/>
            <person name="Stursova M."/>
            <person name="Weitz H."/>
            <person name="Taylor A."/>
            <person name="Grigoriev I.V."/>
            <person name="Nagy L.G."/>
            <person name="Martin F."/>
            <person name="Kauserud H."/>
        </authorList>
    </citation>
    <scope>NUCLEOTIDE SEQUENCE</scope>
    <source>
        <strain evidence="2">9284</strain>
    </source>
</reference>
<organism evidence="2 3">
    <name type="scientific">Roridomyces roridus</name>
    <dbReference type="NCBI Taxonomy" id="1738132"/>
    <lineage>
        <taxon>Eukaryota</taxon>
        <taxon>Fungi</taxon>
        <taxon>Dikarya</taxon>
        <taxon>Basidiomycota</taxon>
        <taxon>Agaricomycotina</taxon>
        <taxon>Agaricomycetes</taxon>
        <taxon>Agaricomycetidae</taxon>
        <taxon>Agaricales</taxon>
        <taxon>Marasmiineae</taxon>
        <taxon>Mycenaceae</taxon>
        <taxon>Roridomyces</taxon>
    </lineage>
</organism>
<feature type="region of interest" description="Disordered" evidence="1">
    <location>
        <begin position="137"/>
        <end position="157"/>
    </location>
</feature>